<dbReference type="Gene3D" id="2.10.25.10">
    <property type="entry name" value="Laminin"/>
    <property type="match status" value="1"/>
</dbReference>
<feature type="transmembrane region" description="Helical" evidence="5">
    <location>
        <begin position="281"/>
        <end position="304"/>
    </location>
</feature>
<accession>A0A8B6CX20</accession>
<dbReference type="GO" id="GO:0005044">
    <property type="term" value="F:scavenger receptor activity"/>
    <property type="evidence" value="ECO:0007669"/>
    <property type="project" value="InterPro"/>
</dbReference>
<evidence type="ECO:0000259" key="6">
    <source>
        <dbReference type="PROSITE" id="PS00022"/>
    </source>
</evidence>
<evidence type="ECO:0000256" key="4">
    <source>
        <dbReference type="ARBA" id="ARBA00023157"/>
    </source>
</evidence>
<dbReference type="GO" id="GO:0003944">
    <property type="term" value="F:N-acetylglucosamine-1-phosphodiester alpha-N-acetylglucosaminidase activity"/>
    <property type="evidence" value="ECO:0007669"/>
    <property type="project" value="UniProtKB-EC"/>
</dbReference>
<dbReference type="SMART" id="SM00209">
    <property type="entry name" value="TSP1"/>
    <property type="match status" value="1"/>
</dbReference>
<feature type="domain" description="EGF-like" evidence="6 7">
    <location>
        <begin position="253"/>
        <end position="264"/>
    </location>
</feature>
<keyword evidence="4" id="KW-1015">Disulfide bond</keyword>
<dbReference type="EMBL" id="UYJE01002384">
    <property type="protein sequence ID" value="VDI10299.1"/>
    <property type="molecule type" value="Genomic_DNA"/>
</dbReference>
<keyword evidence="5" id="KW-1133">Transmembrane helix</keyword>
<gene>
    <name evidence="8" type="ORF">MGAL_10B038258</name>
</gene>
<dbReference type="Gene3D" id="2.170.300.10">
    <property type="entry name" value="Tie2 ligand-binding domain superfamily"/>
    <property type="match status" value="1"/>
</dbReference>
<dbReference type="FunFam" id="2.170.300.10:FF:000002">
    <property type="entry name" value="Multiple epidermal growth factor-like domains 10"/>
    <property type="match status" value="1"/>
</dbReference>
<dbReference type="PRINTS" id="PR00011">
    <property type="entry name" value="EGFLAMININ"/>
</dbReference>
<dbReference type="SMART" id="SM00181">
    <property type="entry name" value="EGF"/>
    <property type="match status" value="5"/>
</dbReference>
<dbReference type="PROSITE" id="PS00022">
    <property type="entry name" value="EGF_1"/>
    <property type="match status" value="4"/>
</dbReference>
<feature type="domain" description="EGF-like" evidence="6">
    <location>
        <begin position="169"/>
        <end position="180"/>
    </location>
</feature>
<dbReference type="OrthoDB" id="6102325at2759"/>
<dbReference type="InterPro" id="IPR000884">
    <property type="entry name" value="TSP1_rpt"/>
</dbReference>
<dbReference type="EC" id="3.1.4.45" evidence="8"/>
<dbReference type="InterPro" id="IPR042635">
    <property type="entry name" value="MEGF10/SREC1/2-like"/>
</dbReference>
<feature type="domain" description="EGF-like" evidence="6">
    <location>
        <begin position="127"/>
        <end position="138"/>
    </location>
</feature>
<evidence type="ECO:0000256" key="3">
    <source>
        <dbReference type="ARBA" id="ARBA00022737"/>
    </source>
</evidence>
<feature type="non-terminal residue" evidence="8">
    <location>
        <position position="1"/>
    </location>
</feature>
<evidence type="ECO:0000256" key="2">
    <source>
        <dbReference type="ARBA" id="ARBA00022729"/>
    </source>
</evidence>
<dbReference type="SUPFAM" id="SSF82895">
    <property type="entry name" value="TSP-1 type 1 repeat"/>
    <property type="match status" value="1"/>
</dbReference>
<dbReference type="PANTHER" id="PTHR24043:SF8">
    <property type="entry name" value="EGF-LIKE DOMAIN-CONTAINING PROTEIN"/>
    <property type="match status" value="1"/>
</dbReference>
<evidence type="ECO:0000313" key="8">
    <source>
        <dbReference type="EMBL" id="VDI10299.1"/>
    </source>
</evidence>
<reference evidence="8" key="1">
    <citation type="submission" date="2018-11" db="EMBL/GenBank/DDBJ databases">
        <authorList>
            <person name="Alioto T."/>
            <person name="Alioto T."/>
        </authorList>
    </citation>
    <scope>NUCLEOTIDE SEQUENCE</scope>
</reference>
<evidence type="ECO:0000313" key="9">
    <source>
        <dbReference type="Proteomes" id="UP000596742"/>
    </source>
</evidence>
<organism evidence="8 9">
    <name type="scientific">Mytilus galloprovincialis</name>
    <name type="common">Mediterranean mussel</name>
    <dbReference type="NCBI Taxonomy" id="29158"/>
    <lineage>
        <taxon>Eukaryota</taxon>
        <taxon>Metazoa</taxon>
        <taxon>Spiralia</taxon>
        <taxon>Lophotrochozoa</taxon>
        <taxon>Mollusca</taxon>
        <taxon>Bivalvia</taxon>
        <taxon>Autobranchia</taxon>
        <taxon>Pteriomorphia</taxon>
        <taxon>Mytilida</taxon>
        <taxon>Mytiloidea</taxon>
        <taxon>Mytilidae</taxon>
        <taxon>Mytilinae</taxon>
        <taxon>Mytilus</taxon>
    </lineage>
</organism>
<sequence>IALFIIRYAQTCSHCSFGSWEPWGGCSQNCGGGIRKRERVICCPKKQSYAYCKKTYCRKADNEIWQSSACNQYCYNGGVFDGSNCKCPSGWKGDCCNEACKFPYFGERCLELCKCEHGVCDPVTGKCDCLVGWTGTKCNHACEYQYFGVDCQEKCECKNGICNHVTGNCTCQPGWTGKTCNDTCYYQYFGVDCQEKCDCENGICNHVTGNCTCQPGWTGKTCNDTCNYQYFGVGCQEKCECENGICNHGTGNCTCQPGWTGSTCNDTDANYLSTNMRYGSLFTSTFGGLVGFVLTVICLAIIFIKLRRSKKQGSQVTARKTPAVPTNTEESIPHYEYIDTENTTINNEQIMEQYENLRTSSSYEEMSNYDIIKQSAGCKNITNINFHQNESLRGSKKRSHIYSNASSNNDTEYLEVLGQIEYTMYMK</sequence>
<dbReference type="AlphaFoldDB" id="A0A8B6CX20"/>
<dbReference type="PANTHER" id="PTHR24043">
    <property type="entry name" value="SCAVENGER RECEPTOR CLASS F"/>
    <property type="match status" value="1"/>
</dbReference>
<keyword evidence="8" id="KW-0378">Hydrolase</keyword>
<name>A0A8B6CX20_MYTGA</name>
<keyword evidence="9" id="KW-1185">Reference proteome</keyword>
<dbReference type="InterPro" id="IPR000742">
    <property type="entry name" value="EGF"/>
</dbReference>
<keyword evidence="1" id="KW-0245">EGF-like domain</keyword>
<dbReference type="PROSITE" id="PS01186">
    <property type="entry name" value="EGF_2"/>
    <property type="match status" value="1"/>
</dbReference>
<keyword evidence="2" id="KW-0732">Signal</keyword>
<comment type="caution">
    <text evidence="8">The sequence shown here is derived from an EMBL/GenBank/DDBJ whole genome shotgun (WGS) entry which is preliminary data.</text>
</comment>
<evidence type="ECO:0000259" key="7">
    <source>
        <dbReference type="PROSITE" id="PS01186"/>
    </source>
</evidence>
<dbReference type="Proteomes" id="UP000596742">
    <property type="component" value="Unassembled WGS sequence"/>
</dbReference>
<keyword evidence="5" id="KW-0472">Membrane</keyword>
<feature type="domain" description="EGF-like" evidence="6">
    <location>
        <begin position="211"/>
        <end position="222"/>
    </location>
</feature>
<evidence type="ECO:0000256" key="1">
    <source>
        <dbReference type="ARBA" id="ARBA00022536"/>
    </source>
</evidence>
<dbReference type="PROSITE" id="PS50092">
    <property type="entry name" value="TSP1"/>
    <property type="match status" value="1"/>
</dbReference>
<evidence type="ECO:0000256" key="5">
    <source>
        <dbReference type="SAM" id="Phobius"/>
    </source>
</evidence>
<proteinExistence type="predicted"/>
<keyword evidence="5" id="KW-0812">Transmembrane</keyword>
<protein>
    <submittedName>
        <fullName evidence="8">N-acetylglucosamine-1-phosphodiester alpha-N-acetylglucosaminidase</fullName>
        <ecNumber evidence="8">3.1.4.45</ecNumber>
    </submittedName>
</protein>
<dbReference type="InterPro" id="IPR036383">
    <property type="entry name" value="TSP1_rpt_sf"/>
</dbReference>
<keyword evidence="3" id="KW-0677">Repeat</keyword>